<feature type="compositionally biased region" description="Basic and acidic residues" evidence="1">
    <location>
        <begin position="744"/>
        <end position="761"/>
    </location>
</feature>
<dbReference type="Proteomes" id="UP001232148">
    <property type="component" value="Unassembled WGS sequence"/>
</dbReference>
<name>A0AAD9M4Q7_9PEZI</name>
<feature type="region of interest" description="Disordered" evidence="1">
    <location>
        <begin position="730"/>
        <end position="778"/>
    </location>
</feature>
<evidence type="ECO:0000313" key="3">
    <source>
        <dbReference type="Proteomes" id="UP001232148"/>
    </source>
</evidence>
<dbReference type="EMBL" id="MU842836">
    <property type="protein sequence ID" value="KAK2031842.1"/>
    <property type="molecule type" value="Genomic_DNA"/>
</dbReference>
<protein>
    <submittedName>
        <fullName evidence="2">Uncharacterized protein</fullName>
    </submittedName>
</protein>
<gene>
    <name evidence="2" type="ORF">LX32DRAFT_712451</name>
</gene>
<sequence length="879" mass="96449">MESEEDERENRHALLTSIANHAVDLPPTADGQESFKQLLHHVGTLVDTLDKDSSALDERAKTLAEQEITTKDSEKLVQDALDAKLAPILEGQKTTGESVASLMAKVELLSLESSLTEMGVNITASSTKVEQGLVANTATIADSGENVRTSIDSMADTIFDSYAEVSSKFCHVDELVERVGSLEKVAKSLGLSGETQKMRALVRDKGRQIEHKIMAQHALIMNLQRQVTDMPKPAGPDDVRKAGDAIVASMPKPAALDDIAKAVTEAVAGSATQLAMSDDLKQAIASTASTVTTMLGQMKSLDDDVKSSRDRMEKLVEDTLKKEAGTNVNLLKNLVKELEGVKSKLGPLPEMEALRAENGRLSSEVAEKDGRLKAQDERLKAQDERLKAQDERLKKQDERQDKSDTTVANLTQSFQVCVDQLNSKRRDYSVLKREAEKLQGLAEKQARYVRRLESEAEKLRADASRVAGLEVEVEAARADAEEQTRLVDKLRRDADGQTQLMRRVEQEAARFSEEASTQKVTISALHQQLRDAGRYGEEQIASLKGEVEDGELLLAEAQGKLDRRTRRLEEMTKAYALADQRANGLSESLDNVHGQLVDSQKALEDGRLARSELDRQVTQLQSDLANRRDVAALFRESNAKVKALLEVIEPSTLASILEKVEAVRTEQSKALTLDSILGAVGVPKKGAEESQPSTADAAPDTVSATDARLDALVEEQKGFKMLLHSINNAISPPGPKVASRKRAHTDSGDESRDDPPVDNSRDLAAVDDDAPSQGGTDWTRFLSQYTTQLHRRLQSINVVDDGIHAPFNETACEMLACVADDDDWARLKGFFNTALVDQTYCLGQLMDDPECIMPDVLTITQRKCTMHAGDPEKPCYRIL</sequence>
<comment type="caution">
    <text evidence="2">The sequence shown here is derived from an EMBL/GenBank/DDBJ whole genome shotgun (WGS) entry which is preliminary data.</text>
</comment>
<keyword evidence="3" id="KW-1185">Reference proteome</keyword>
<dbReference type="AlphaFoldDB" id="A0AAD9M4Q7"/>
<feature type="region of interest" description="Disordered" evidence="1">
    <location>
        <begin position="382"/>
        <end position="406"/>
    </location>
</feature>
<evidence type="ECO:0000256" key="1">
    <source>
        <dbReference type="SAM" id="MobiDB-lite"/>
    </source>
</evidence>
<evidence type="ECO:0000313" key="2">
    <source>
        <dbReference type="EMBL" id="KAK2031842.1"/>
    </source>
</evidence>
<proteinExistence type="predicted"/>
<accession>A0AAD9M4Q7</accession>
<feature type="compositionally biased region" description="Basic and acidic residues" evidence="1">
    <location>
        <begin position="382"/>
        <end position="404"/>
    </location>
</feature>
<organism evidence="2 3">
    <name type="scientific">Colletotrichum zoysiae</name>
    <dbReference type="NCBI Taxonomy" id="1216348"/>
    <lineage>
        <taxon>Eukaryota</taxon>
        <taxon>Fungi</taxon>
        <taxon>Dikarya</taxon>
        <taxon>Ascomycota</taxon>
        <taxon>Pezizomycotina</taxon>
        <taxon>Sordariomycetes</taxon>
        <taxon>Hypocreomycetidae</taxon>
        <taxon>Glomerellales</taxon>
        <taxon>Glomerellaceae</taxon>
        <taxon>Colletotrichum</taxon>
        <taxon>Colletotrichum graminicola species complex</taxon>
    </lineage>
</organism>
<reference evidence="2" key="1">
    <citation type="submission" date="2021-06" db="EMBL/GenBank/DDBJ databases">
        <title>Comparative genomics, transcriptomics and evolutionary studies reveal genomic signatures of adaptation to plant cell wall in hemibiotrophic fungi.</title>
        <authorList>
            <consortium name="DOE Joint Genome Institute"/>
            <person name="Baroncelli R."/>
            <person name="Diaz J.F."/>
            <person name="Benocci T."/>
            <person name="Peng M."/>
            <person name="Battaglia E."/>
            <person name="Haridas S."/>
            <person name="Andreopoulos W."/>
            <person name="Labutti K."/>
            <person name="Pangilinan J."/>
            <person name="Floch G.L."/>
            <person name="Makela M.R."/>
            <person name="Henrissat B."/>
            <person name="Grigoriev I.V."/>
            <person name="Crouch J.A."/>
            <person name="De Vries R.P."/>
            <person name="Sukno S.A."/>
            <person name="Thon M.R."/>
        </authorList>
    </citation>
    <scope>NUCLEOTIDE SEQUENCE</scope>
    <source>
        <strain evidence="2">MAFF235873</strain>
    </source>
</reference>